<dbReference type="UniPathway" id="UPA00058">
    <property type="reaction ID" value="UER00102"/>
</dbReference>
<dbReference type="NCBIfam" id="TIGR01833">
    <property type="entry name" value="HMG-CoA-S_euk"/>
    <property type="match status" value="1"/>
</dbReference>
<gene>
    <name evidence="8" type="ORF">SELMODRAFT_121372</name>
</gene>
<dbReference type="EC" id="2.3.3.10" evidence="5"/>
<dbReference type="InterPro" id="IPR013746">
    <property type="entry name" value="HMG_CoA_synt_C_dom"/>
</dbReference>
<comment type="similarity">
    <text evidence="1 5">Belongs to the thiolase-like superfamily. HMG-CoA synthase family.</text>
</comment>
<name>D8SNR1_SELML</name>
<keyword evidence="5" id="KW-0444">Lipid biosynthesis</keyword>
<evidence type="ECO:0000256" key="4">
    <source>
        <dbReference type="PIRSR" id="PIRSR610122-2"/>
    </source>
</evidence>
<dbReference type="EMBL" id="GL377630">
    <property type="protein sequence ID" value="EFJ13836.1"/>
    <property type="molecule type" value="Genomic_DNA"/>
</dbReference>
<dbReference type="Gene3D" id="3.40.47.10">
    <property type="match status" value="1"/>
</dbReference>
<evidence type="ECO:0000259" key="7">
    <source>
        <dbReference type="Pfam" id="PF08540"/>
    </source>
</evidence>
<dbReference type="InParanoid" id="D8SNR1"/>
<dbReference type="HOGENOM" id="CLU_008065_0_1_1"/>
<keyword evidence="9" id="KW-1185">Reference proteome</keyword>
<dbReference type="PANTHER" id="PTHR43323:SF2">
    <property type="entry name" value="HYDROXYMETHYLGLUTARYL-COA SYNTHASE"/>
    <property type="match status" value="1"/>
</dbReference>
<dbReference type="CDD" id="cd00827">
    <property type="entry name" value="init_cond_enzymes"/>
    <property type="match status" value="1"/>
</dbReference>
<dbReference type="Pfam" id="PF01154">
    <property type="entry name" value="HMG_CoA_synt_N"/>
    <property type="match status" value="1"/>
</dbReference>
<protein>
    <recommendedName>
        <fullName evidence="5">Hydroxymethylglutaryl-CoA synthase</fullName>
        <shortName evidence="5">HMG-CoA synthase</shortName>
        <ecNumber evidence="5">2.3.3.10</ecNumber>
    </recommendedName>
    <alternativeName>
        <fullName evidence="5">3-hydroxy-3-methylglutaryl coenzyme A synthase</fullName>
    </alternativeName>
</protein>
<dbReference type="InterPro" id="IPR013528">
    <property type="entry name" value="HMG_CoA_synth_N"/>
</dbReference>
<proteinExistence type="inferred from homology"/>
<dbReference type="KEGG" id="smo:SELMODRAFT_121372"/>
<dbReference type="InterPro" id="IPR010122">
    <property type="entry name" value="HMG_CoA_synthase_euk"/>
</dbReference>
<organism evidence="9">
    <name type="scientific">Selaginella moellendorffii</name>
    <name type="common">Spikemoss</name>
    <dbReference type="NCBI Taxonomy" id="88036"/>
    <lineage>
        <taxon>Eukaryota</taxon>
        <taxon>Viridiplantae</taxon>
        <taxon>Streptophyta</taxon>
        <taxon>Embryophyta</taxon>
        <taxon>Tracheophyta</taxon>
        <taxon>Lycopodiopsida</taxon>
        <taxon>Selaginellales</taxon>
        <taxon>Selaginellaceae</taxon>
        <taxon>Selaginella</taxon>
    </lineage>
</organism>
<feature type="active site" description="Acyl-thioester intermediate" evidence="3">
    <location>
        <position position="115"/>
    </location>
</feature>
<comment type="pathway">
    <text evidence="5">Metabolic intermediate biosynthesis; (R)-mevalonate biosynthesis; (R)-mevalonate from acetyl-CoA: step 2/3.</text>
</comment>
<comment type="catalytic activity">
    <reaction evidence="5">
        <text>acetoacetyl-CoA + acetyl-CoA + H2O = (3S)-3-hydroxy-3-methylglutaryl-CoA + CoA + H(+)</text>
        <dbReference type="Rhea" id="RHEA:10188"/>
        <dbReference type="ChEBI" id="CHEBI:15377"/>
        <dbReference type="ChEBI" id="CHEBI:15378"/>
        <dbReference type="ChEBI" id="CHEBI:43074"/>
        <dbReference type="ChEBI" id="CHEBI:57286"/>
        <dbReference type="ChEBI" id="CHEBI:57287"/>
        <dbReference type="ChEBI" id="CHEBI:57288"/>
        <dbReference type="EC" id="2.3.3.10"/>
    </reaction>
</comment>
<keyword evidence="2 5" id="KW-0808">Transferase</keyword>
<keyword evidence="5" id="KW-0753">Steroid metabolism</keyword>
<dbReference type="AlphaFoldDB" id="D8SNR1"/>
<sequence length="450" mass="49632">MAKDVGILAMEVYFPGVCVNQVDLARFDKVPPKYYTEGLGQERLAFCEDTEDVISMSLTVVKSLLENYNISPSSIGRLEVGSETVIDKSKSIKSYLMPLFEENSGIEGVDSTNACYGGTAALFNCVNWIESRSWDGRLAIVVAADIAVYAEGTARPSGGAGAVAMLVGPNAPLVLERSYTGTYMAHVYDFYKPDLSSEYPVVDSKLSQKCYLKALDVCYKRYCERYESIEARPFTVQEADFLVFHAPFNKLVRRSFERLLWNDYQRDCSSLGEDGEKLKPFQGLTADSIVSNASLKEVMKAVAEPGYDAKVSPSTLIPRRVGNTYCASLYAGLASLVHNKASLLDDGQSILMFSYGSGLASSLFSIRVRRVEGVHSLENVAKTMAISEKLDSCVAVSPEKFVETMKIMESRYGSKDFVPMGDLATVRPGAFYLAGVDSLYRRTYERRALT</sequence>
<evidence type="ECO:0000256" key="3">
    <source>
        <dbReference type="PIRSR" id="PIRSR610122-1"/>
    </source>
</evidence>
<feature type="binding site" evidence="4">
    <location>
        <position position="250"/>
    </location>
    <ligand>
        <name>CoA</name>
        <dbReference type="ChEBI" id="CHEBI:57287"/>
    </ligand>
</feature>
<evidence type="ECO:0000313" key="9">
    <source>
        <dbReference type="Proteomes" id="UP000001514"/>
    </source>
</evidence>
<feature type="active site" description="Proton donor/acceptor" evidence="3">
    <location>
        <position position="245"/>
    </location>
</feature>
<dbReference type="Pfam" id="PF08540">
    <property type="entry name" value="HMG_CoA_synt_C"/>
    <property type="match status" value="1"/>
</dbReference>
<dbReference type="SUPFAM" id="SSF53901">
    <property type="entry name" value="Thiolase-like"/>
    <property type="match status" value="2"/>
</dbReference>
<dbReference type="FunFam" id="3.40.47.10:FF:000008">
    <property type="entry name" value="3-hydroxy-3-methylglutaryl coenzyme A synthase"/>
    <property type="match status" value="1"/>
</dbReference>
<feature type="domain" description="Hydroxymethylglutaryl-coenzyme A synthase C-terminal" evidence="7">
    <location>
        <begin position="173"/>
        <end position="447"/>
    </location>
</feature>
<dbReference type="GO" id="GO:0016126">
    <property type="term" value="P:sterol biosynthetic process"/>
    <property type="evidence" value="ECO:0007669"/>
    <property type="project" value="UniProtKB-KW"/>
</dbReference>
<evidence type="ECO:0000256" key="2">
    <source>
        <dbReference type="ARBA" id="ARBA00022679"/>
    </source>
</evidence>
<keyword evidence="5" id="KW-0752">Steroid biosynthesis</keyword>
<reference evidence="8 9" key="1">
    <citation type="journal article" date="2011" name="Science">
        <title>The Selaginella genome identifies genetic changes associated with the evolution of vascular plants.</title>
        <authorList>
            <person name="Banks J.A."/>
            <person name="Nishiyama T."/>
            <person name="Hasebe M."/>
            <person name="Bowman J.L."/>
            <person name="Gribskov M."/>
            <person name="dePamphilis C."/>
            <person name="Albert V.A."/>
            <person name="Aono N."/>
            <person name="Aoyama T."/>
            <person name="Ambrose B.A."/>
            <person name="Ashton N.W."/>
            <person name="Axtell M.J."/>
            <person name="Barker E."/>
            <person name="Barker M.S."/>
            <person name="Bennetzen J.L."/>
            <person name="Bonawitz N.D."/>
            <person name="Chapple C."/>
            <person name="Cheng C."/>
            <person name="Correa L.G."/>
            <person name="Dacre M."/>
            <person name="DeBarry J."/>
            <person name="Dreyer I."/>
            <person name="Elias M."/>
            <person name="Engstrom E.M."/>
            <person name="Estelle M."/>
            <person name="Feng L."/>
            <person name="Finet C."/>
            <person name="Floyd S.K."/>
            <person name="Frommer W.B."/>
            <person name="Fujita T."/>
            <person name="Gramzow L."/>
            <person name="Gutensohn M."/>
            <person name="Harholt J."/>
            <person name="Hattori M."/>
            <person name="Heyl A."/>
            <person name="Hirai T."/>
            <person name="Hiwatashi Y."/>
            <person name="Ishikawa M."/>
            <person name="Iwata M."/>
            <person name="Karol K.G."/>
            <person name="Koehler B."/>
            <person name="Kolukisaoglu U."/>
            <person name="Kubo M."/>
            <person name="Kurata T."/>
            <person name="Lalonde S."/>
            <person name="Li K."/>
            <person name="Li Y."/>
            <person name="Litt A."/>
            <person name="Lyons E."/>
            <person name="Manning G."/>
            <person name="Maruyama T."/>
            <person name="Michael T.P."/>
            <person name="Mikami K."/>
            <person name="Miyazaki S."/>
            <person name="Morinaga S."/>
            <person name="Murata T."/>
            <person name="Mueller-Roeber B."/>
            <person name="Nelson D.R."/>
            <person name="Obara M."/>
            <person name="Oguri Y."/>
            <person name="Olmstead R.G."/>
            <person name="Onodera N."/>
            <person name="Petersen B.L."/>
            <person name="Pils B."/>
            <person name="Prigge M."/>
            <person name="Rensing S.A."/>
            <person name="Riano-Pachon D.M."/>
            <person name="Roberts A.W."/>
            <person name="Sato Y."/>
            <person name="Scheller H.V."/>
            <person name="Schulz B."/>
            <person name="Schulz C."/>
            <person name="Shakirov E.V."/>
            <person name="Shibagaki N."/>
            <person name="Shinohara N."/>
            <person name="Shippen D.E."/>
            <person name="Soerensen I."/>
            <person name="Sotooka R."/>
            <person name="Sugimoto N."/>
            <person name="Sugita M."/>
            <person name="Sumikawa N."/>
            <person name="Tanurdzic M."/>
            <person name="Theissen G."/>
            <person name="Ulvskov P."/>
            <person name="Wakazuki S."/>
            <person name="Weng J.K."/>
            <person name="Willats W.W."/>
            <person name="Wipf D."/>
            <person name="Wolf P.G."/>
            <person name="Yang L."/>
            <person name="Zimmer A.D."/>
            <person name="Zhu Q."/>
            <person name="Mitros T."/>
            <person name="Hellsten U."/>
            <person name="Loque D."/>
            <person name="Otillar R."/>
            <person name="Salamov A."/>
            <person name="Schmutz J."/>
            <person name="Shapiro H."/>
            <person name="Lindquist E."/>
            <person name="Lucas S."/>
            <person name="Rokhsar D."/>
            <person name="Grigoriev I.V."/>
        </authorList>
    </citation>
    <scope>NUCLEOTIDE SEQUENCE [LARGE SCALE GENOMIC DNA]</scope>
</reference>
<dbReference type="GO" id="GO:0004421">
    <property type="term" value="F:hydroxymethylglutaryl-CoA synthase activity"/>
    <property type="evidence" value="ECO:0000318"/>
    <property type="project" value="GO_Central"/>
</dbReference>
<dbReference type="PANTHER" id="PTHR43323">
    <property type="entry name" value="3-HYDROXY-3-METHYLGLUTARYL COENZYME A SYNTHASE"/>
    <property type="match status" value="1"/>
</dbReference>
<dbReference type="GO" id="GO:0006084">
    <property type="term" value="P:acetyl-CoA metabolic process"/>
    <property type="evidence" value="ECO:0000318"/>
    <property type="project" value="GO_Central"/>
</dbReference>
<feature type="domain" description="Hydroxymethylglutaryl-coenzyme A synthase N-terminal" evidence="6">
    <location>
        <begin position="2"/>
        <end position="172"/>
    </location>
</feature>
<keyword evidence="5" id="KW-1207">Sterol metabolism</keyword>
<dbReference type="InterPro" id="IPR016039">
    <property type="entry name" value="Thiolase-like"/>
</dbReference>
<dbReference type="OMA" id="IMEEREQ"/>
<keyword evidence="5" id="KW-0443">Lipid metabolism</keyword>
<dbReference type="Proteomes" id="UP000001514">
    <property type="component" value="Unassembled WGS sequence"/>
</dbReference>
<accession>D8SNR1</accession>
<evidence type="ECO:0000256" key="5">
    <source>
        <dbReference type="RuleBase" id="RU364071"/>
    </source>
</evidence>
<dbReference type="Gramene" id="EFJ13836">
    <property type="protein sequence ID" value="EFJ13836"/>
    <property type="gene ID" value="SELMODRAFT_121372"/>
</dbReference>
<feature type="binding site" evidence="4">
    <location>
        <position position="207"/>
    </location>
    <ligand>
        <name>CoA</name>
        <dbReference type="ChEBI" id="CHEBI:57287"/>
    </ligand>
</feature>
<comment type="function">
    <text evidence="5">Catalyzes the condensation of acetyl-CoA with acetoacetyl-CoA to form HMG-CoA.</text>
</comment>
<keyword evidence="5" id="KW-0756">Sterol biosynthesis</keyword>
<evidence type="ECO:0000259" key="6">
    <source>
        <dbReference type="Pfam" id="PF01154"/>
    </source>
</evidence>
<dbReference type="GO" id="GO:0010142">
    <property type="term" value="P:farnesyl diphosphate biosynthetic process, mevalonate pathway"/>
    <property type="evidence" value="ECO:0000318"/>
    <property type="project" value="GO_Central"/>
</dbReference>
<evidence type="ECO:0000256" key="1">
    <source>
        <dbReference type="ARBA" id="ARBA00007061"/>
    </source>
</evidence>
<feature type="active site" description="Proton donor/acceptor" evidence="3">
    <location>
        <position position="83"/>
    </location>
</feature>
<dbReference type="eggNOG" id="KOG1393">
    <property type="taxonomic scope" value="Eukaryota"/>
</dbReference>
<dbReference type="OrthoDB" id="1269963at2759"/>
<evidence type="ECO:0000313" key="8">
    <source>
        <dbReference type="EMBL" id="EFJ13836.1"/>
    </source>
</evidence>
<dbReference type="STRING" id="88036.D8SNR1"/>